<organism evidence="4 5">
    <name type="scientific">Keguizhuia sedimenti</name>
    <dbReference type="NCBI Taxonomy" id="3064264"/>
    <lineage>
        <taxon>Bacteria</taxon>
        <taxon>Pseudomonadati</taxon>
        <taxon>Pseudomonadota</taxon>
        <taxon>Betaproteobacteria</taxon>
        <taxon>Burkholderiales</taxon>
        <taxon>Oxalobacteraceae</taxon>
        <taxon>Keguizhuia</taxon>
    </lineage>
</organism>
<keyword evidence="1 2" id="KW-0597">Phosphoprotein</keyword>
<protein>
    <submittedName>
        <fullName evidence="4">Response regulator</fullName>
    </submittedName>
</protein>
<dbReference type="Gene3D" id="3.40.50.2300">
    <property type="match status" value="1"/>
</dbReference>
<name>A0ABU1BMF8_9BURK</name>
<evidence type="ECO:0000256" key="2">
    <source>
        <dbReference type="PROSITE-ProRule" id="PRU00169"/>
    </source>
</evidence>
<proteinExistence type="predicted"/>
<evidence type="ECO:0000256" key="1">
    <source>
        <dbReference type="ARBA" id="ARBA00022553"/>
    </source>
</evidence>
<accession>A0ABU1BMF8</accession>
<comment type="caution">
    <text evidence="4">The sequence shown here is derived from an EMBL/GenBank/DDBJ whole genome shotgun (WGS) entry which is preliminary data.</text>
</comment>
<evidence type="ECO:0000313" key="5">
    <source>
        <dbReference type="Proteomes" id="UP001225596"/>
    </source>
</evidence>
<dbReference type="InterPro" id="IPR050595">
    <property type="entry name" value="Bact_response_regulator"/>
</dbReference>
<feature type="domain" description="Response regulatory" evidence="3">
    <location>
        <begin position="10"/>
        <end position="121"/>
    </location>
</feature>
<keyword evidence="5" id="KW-1185">Reference proteome</keyword>
<evidence type="ECO:0000259" key="3">
    <source>
        <dbReference type="PROSITE" id="PS50110"/>
    </source>
</evidence>
<reference evidence="4 5" key="1">
    <citation type="submission" date="2023-08" db="EMBL/GenBank/DDBJ databases">
        <title>Oxalobacteraceae gen .nov., isolated from river sludge outside the plant.</title>
        <authorList>
            <person name="Zhao S.Y."/>
        </authorList>
    </citation>
    <scope>NUCLEOTIDE SEQUENCE [LARGE SCALE GENOMIC DNA]</scope>
    <source>
        <strain evidence="4 5">R-40</strain>
    </source>
</reference>
<evidence type="ECO:0000313" key="4">
    <source>
        <dbReference type="EMBL" id="MDQ9170171.1"/>
    </source>
</evidence>
<dbReference type="SUPFAM" id="SSF52172">
    <property type="entry name" value="CheY-like"/>
    <property type="match status" value="1"/>
</dbReference>
<dbReference type="Pfam" id="PF00072">
    <property type="entry name" value="Response_reg"/>
    <property type="match status" value="1"/>
</dbReference>
<feature type="modified residue" description="4-aspartylphosphate" evidence="2">
    <location>
        <position position="59"/>
    </location>
</feature>
<dbReference type="InterPro" id="IPR001789">
    <property type="entry name" value="Sig_transdc_resp-reg_receiver"/>
</dbReference>
<gene>
    <name evidence="4" type="ORF">Q8A64_07050</name>
</gene>
<dbReference type="PANTHER" id="PTHR44591">
    <property type="entry name" value="STRESS RESPONSE REGULATOR PROTEIN 1"/>
    <property type="match status" value="1"/>
</dbReference>
<dbReference type="InterPro" id="IPR011006">
    <property type="entry name" value="CheY-like_superfamily"/>
</dbReference>
<sequence length="122" mass="13268">MALRSSNPKNILVVEDNDDFRELLCELLRMLGHSVSNEASAEQALTALSTSRPDVVITDLTLPGISGIELAKQIHATHPEMKIILSSGYGMPAGVQLDFKVGILSKPYSLNQLMQALSQFNC</sequence>
<dbReference type="Proteomes" id="UP001225596">
    <property type="component" value="Unassembled WGS sequence"/>
</dbReference>
<dbReference type="EMBL" id="JAUYVH010000003">
    <property type="protein sequence ID" value="MDQ9170171.1"/>
    <property type="molecule type" value="Genomic_DNA"/>
</dbReference>
<dbReference type="PROSITE" id="PS50110">
    <property type="entry name" value="RESPONSE_REGULATORY"/>
    <property type="match status" value="1"/>
</dbReference>
<dbReference type="RefSeq" id="WP_338436103.1">
    <property type="nucleotide sequence ID" value="NZ_JAUYVH010000003.1"/>
</dbReference>
<dbReference type="SMART" id="SM00448">
    <property type="entry name" value="REC"/>
    <property type="match status" value="1"/>
</dbReference>
<dbReference type="PANTHER" id="PTHR44591:SF25">
    <property type="entry name" value="CHEMOTAXIS TWO-COMPONENT RESPONSE REGULATOR"/>
    <property type="match status" value="1"/>
</dbReference>